<evidence type="ECO:0000313" key="2">
    <source>
        <dbReference type="Proteomes" id="UP001153678"/>
    </source>
</evidence>
<feature type="non-terminal residue" evidence="1">
    <location>
        <position position="1"/>
    </location>
</feature>
<reference evidence="1" key="1">
    <citation type="submission" date="2022-08" db="EMBL/GenBank/DDBJ databases">
        <authorList>
            <person name="Kallberg Y."/>
            <person name="Tangrot J."/>
            <person name="Rosling A."/>
        </authorList>
    </citation>
    <scope>NUCLEOTIDE SEQUENCE</scope>
    <source>
        <strain evidence="1">Wild A</strain>
    </source>
</reference>
<dbReference type="AlphaFoldDB" id="A0A9W4T390"/>
<protein>
    <submittedName>
        <fullName evidence="1">11271_t:CDS:1</fullName>
    </submittedName>
</protein>
<dbReference type="Proteomes" id="UP001153678">
    <property type="component" value="Unassembled WGS sequence"/>
</dbReference>
<sequence length="41" mass="4979">QLIPLKNQWEDLNKRKSFKRQVTEYCTEHKGKTFEAEKQPT</sequence>
<comment type="caution">
    <text evidence="1">The sequence shown here is derived from an EMBL/GenBank/DDBJ whole genome shotgun (WGS) entry which is preliminary data.</text>
</comment>
<gene>
    <name evidence="1" type="ORF">FWILDA_LOCUS13768</name>
</gene>
<dbReference type="EMBL" id="CAMKVN010005419">
    <property type="protein sequence ID" value="CAI2188813.1"/>
    <property type="molecule type" value="Genomic_DNA"/>
</dbReference>
<proteinExistence type="predicted"/>
<accession>A0A9W4T390</accession>
<name>A0A9W4T390_9GLOM</name>
<keyword evidence="2" id="KW-1185">Reference proteome</keyword>
<organism evidence="1 2">
    <name type="scientific">Funneliformis geosporum</name>
    <dbReference type="NCBI Taxonomy" id="1117311"/>
    <lineage>
        <taxon>Eukaryota</taxon>
        <taxon>Fungi</taxon>
        <taxon>Fungi incertae sedis</taxon>
        <taxon>Mucoromycota</taxon>
        <taxon>Glomeromycotina</taxon>
        <taxon>Glomeromycetes</taxon>
        <taxon>Glomerales</taxon>
        <taxon>Glomeraceae</taxon>
        <taxon>Funneliformis</taxon>
    </lineage>
</organism>
<evidence type="ECO:0000313" key="1">
    <source>
        <dbReference type="EMBL" id="CAI2188813.1"/>
    </source>
</evidence>